<feature type="region of interest" description="Disordered" evidence="1">
    <location>
        <begin position="83"/>
        <end position="127"/>
    </location>
</feature>
<comment type="caution">
    <text evidence="2">The sequence shown here is derived from an EMBL/GenBank/DDBJ whole genome shotgun (WGS) entry which is preliminary data.</text>
</comment>
<evidence type="ECO:0000313" key="3">
    <source>
        <dbReference type="Proteomes" id="UP000054988"/>
    </source>
</evidence>
<name>A0A0W0FLR6_MONRR</name>
<sequence length="127" mass="15267">MSSETRPWYGSGGQVRTRELEMNRRAEDLSLGESILKFRRAGLRFEQYCRESILKRLQEALQQRETALIRREEAAKRRELALQHKEDAVKRREEAVQRREETLQSREGISKHREEEEAKYQEELQHQ</sequence>
<gene>
    <name evidence="2" type="ORF">WG66_10192</name>
</gene>
<evidence type="ECO:0000256" key="1">
    <source>
        <dbReference type="SAM" id="MobiDB-lite"/>
    </source>
</evidence>
<reference evidence="2 3" key="1">
    <citation type="submission" date="2015-12" db="EMBL/GenBank/DDBJ databases">
        <title>Draft genome sequence of Moniliophthora roreri, the causal agent of frosty pod rot of cacao.</title>
        <authorList>
            <person name="Aime M.C."/>
            <person name="Diaz-Valderrama J.R."/>
            <person name="Kijpornyongpan T."/>
            <person name="Phillips-Mora W."/>
        </authorList>
    </citation>
    <scope>NUCLEOTIDE SEQUENCE [LARGE SCALE GENOMIC DNA]</scope>
    <source>
        <strain evidence="2 3">MCA 2952</strain>
    </source>
</reference>
<protein>
    <submittedName>
        <fullName evidence="2">Uncharacterized protein</fullName>
    </submittedName>
</protein>
<accession>A0A0W0FLR6</accession>
<organism evidence="2 3">
    <name type="scientific">Moniliophthora roreri</name>
    <name type="common">Frosty pod rot fungus</name>
    <name type="synonym">Monilia roreri</name>
    <dbReference type="NCBI Taxonomy" id="221103"/>
    <lineage>
        <taxon>Eukaryota</taxon>
        <taxon>Fungi</taxon>
        <taxon>Dikarya</taxon>
        <taxon>Basidiomycota</taxon>
        <taxon>Agaricomycotina</taxon>
        <taxon>Agaricomycetes</taxon>
        <taxon>Agaricomycetidae</taxon>
        <taxon>Agaricales</taxon>
        <taxon>Marasmiineae</taxon>
        <taxon>Marasmiaceae</taxon>
        <taxon>Moniliophthora</taxon>
    </lineage>
</organism>
<dbReference type="Proteomes" id="UP000054988">
    <property type="component" value="Unassembled WGS sequence"/>
</dbReference>
<dbReference type="EMBL" id="LATX01001864">
    <property type="protein sequence ID" value="KTB37259.1"/>
    <property type="molecule type" value="Genomic_DNA"/>
</dbReference>
<evidence type="ECO:0000313" key="2">
    <source>
        <dbReference type="EMBL" id="KTB37259.1"/>
    </source>
</evidence>
<dbReference type="AlphaFoldDB" id="A0A0W0FLR6"/>
<proteinExistence type="predicted"/>